<feature type="transmembrane region" description="Helical" evidence="4">
    <location>
        <begin position="12"/>
        <end position="32"/>
    </location>
</feature>
<dbReference type="Proteomes" id="UP000244930">
    <property type="component" value="Chromosome"/>
</dbReference>
<evidence type="ECO:0000256" key="2">
    <source>
        <dbReference type="ARBA" id="ARBA00023136"/>
    </source>
</evidence>
<dbReference type="Pfam" id="PF00691">
    <property type="entry name" value="OmpA"/>
    <property type="match status" value="1"/>
</dbReference>
<evidence type="ECO:0000256" key="1">
    <source>
        <dbReference type="ARBA" id="ARBA00004370"/>
    </source>
</evidence>
<dbReference type="CDD" id="cd07185">
    <property type="entry name" value="OmpA_C-like"/>
    <property type="match status" value="1"/>
</dbReference>
<dbReference type="KEGG" id="acom:CEW83_18010"/>
<keyword evidence="2 3" id="KW-0472">Membrane</keyword>
<comment type="subcellular location">
    <subcellularLocation>
        <location evidence="1">Membrane</location>
    </subcellularLocation>
</comment>
<dbReference type="PROSITE" id="PS51123">
    <property type="entry name" value="OMPA_2"/>
    <property type="match status" value="1"/>
</dbReference>
<dbReference type="SUPFAM" id="SSF103088">
    <property type="entry name" value="OmpA-like"/>
    <property type="match status" value="1"/>
</dbReference>
<gene>
    <name evidence="6" type="ORF">CEW83_18010</name>
</gene>
<accession>A0A2U8GV26</accession>
<evidence type="ECO:0000256" key="3">
    <source>
        <dbReference type="PROSITE-ProRule" id="PRU00473"/>
    </source>
</evidence>
<dbReference type="RefSeq" id="WP_108950585.1">
    <property type="nucleotide sequence ID" value="NZ_CP022187.1"/>
</dbReference>
<keyword evidence="4" id="KW-0812">Transmembrane</keyword>
<dbReference type="InterPro" id="IPR006664">
    <property type="entry name" value="OMP_bac"/>
</dbReference>
<dbReference type="EMBL" id="CP022187">
    <property type="protein sequence ID" value="AWI76886.1"/>
    <property type="molecule type" value="Genomic_DNA"/>
</dbReference>
<name>A0A2U8GV26_9RHOO</name>
<protein>
    <recommendedName>
        <fullName evidence="5">OmpA-like domain-containing protein</fullName>
    </recommendedName>
</protein>
<proteinExistence type="predicted"/>
<keyword evidence="4" id="KW-1133">Transmembrane helix</keyword>
<evidence type="ECO:0000313" key="6">
    <source>
        <dbReference type="EMBL" id="AWI76886.1"/>
    </source>
</evidence>
<sequence length="166" mass="17418">MFDQEDGELNVVMGVLFGIIALVIAFVIGLGVHSMSRSGAAPTTVEALEGGMEVIYAEVEEVGEPMLKVYFESGATDLPADAVEALAPVLAELEARADALVLLSGFHDETGSADVNAEVAKNRAISVREALLTAGVPAERVLMRRPAVALGGSNADEARRVEVRVQ</sequence>
<reference evidence="6 7" key="1">
    <citation type="submission" date="2017-06" db="EMBL/GenBank/DDBJ databases">
        <title>Azoarcus.</title>
        <authorList>
            <person name="Woo J.-H."/>
            <person name="Kim H.-S."/>
        </authorList>
    </citation>
    <scope>NUCLEOTIDE SEQUENCE [LARGE SCALE GENOMIC DNA]</scope>
    <source>
        <strain evidence="6 7">TSPY31</strain>
    </source>
</reference>
<dbReference type="PRINTS" id="PR01021">
    <property type="entry name" value="OMPADOMAIN"/>
</dbReference>
<dbReference type="InterPro" id="IPR036737">
    <property type="entry name" value="OmpA-like_sf"/>
</dbReference>
<dbReference type="AlphaFoldDB" id="A0A2U8GV26"/>
<organism evidence="6 7">
    <name type="scientific">Parazoarcus communis</name>
    <dbReference type="NCBI Taxonomy" id="41977"/>
    <lineage>
        <taxon>Bacteria</taxon>
        <taxon>Pseudomonadati</taxon>
        <taxon>Pseudomonadota</taxon>
        <taxon>Betaproteobacteria</taxon>
        <taxon>Rhodocyclales</taxon>
        <taxon>Zoogloeaceae</taxon>
        <taxon>Parazoarcus</taxon>
    </lineage>
</organism>
<dbReference type="InterPro" id="IPR006665">
    <property type="entry name" value="OmpA-like"/>
</dbReference>
<dbReference type="Gene3D" id="3.30.1330.60">
    <property type="entry name" value="OmpA-like domain"/>
    <property type="match status" value="1"/>
</dbReference>
<keyword evidence="7" id="KW-1185">Reference proteome</keyword>
<evidence type="ECO:0000313" key="7">
    <source>
        <dbReference type="Proteomes" id="UP000244930"/>
    </source>
</evidence>
<evidence type="ECO:0000256" key="4">
    <source>
        <dbReference type="SAM" id="Phobius"/>
    </source>
</evidence>
<evidence type="ECO:0000259" key="5">
    <source>
        <dbReference type="PROSITE" id="PS51123"/>
    </source>
</evidence>
<dbReference type="GO" id="GO:0016020">
    <property type="term" value="C:membrane"/>
    <property type="evidence" value="ECO:0007669"/>
    <property type="project" value="UniProtKB-SubCell"/>
</dbReference>
<feature type="domain" description="OmpA-like" evidence="5">
    <location>
        <begin position="58"/>
        <end position="166"/>
    </location>
</feature>